<dbReference type="AlphaFoldDB" id="A0A1V1NQF9"/>
<proteinExistence type="predicted"/>
<feature type="non-terminal residue" evidence="2">
    <location>
        <position position="151"/>
    </location>
</feature>
<name>A0A1V1NQF9_9BACT</name>
<feature type="transmembrane region" description="Helical" evidence="1">
    <location>
        <begin position="21"/>
        <end position="42"/>
    </location>
</feature>
<keyword evidence="1" id="KW-0472">Membrane</keyword>
<evidence type="ECO:0000313" key="3">
    <source>
        <dbReference type="Proteomes" id="UP000189670"/>
    </source>
</evidence>
<gene>
    <name evidence="2" type="ORF">OMM_15313</name>
</gene>
<accession>A0A1V1NQF9</accession>
<evidence type="ECO:0000313" key="2">
    <source>
        <dbReference type="EMBL" id="ETR64810.1"/>
    </source>
</evidence>
<dbReference type="EMBL" id="ATBP01003613">
    <property type="protein sequence ID" value="ETR64810.1"/>
    <property type="molecule type" value="Genomic_DNA"/>
</dbReference>
<reference evidence="3" key="1">
    <citation type="submission" date="2012-11" db="EMBL/GenBank/DDBJ databases">
        <authorList>
            <person name="Lucero-Rivera Y.E."/>
            <person name="Tovar-Ramirez D."/>
        </authorList>
    </citation>
    <scope>NUCLEOTIDE SEQUENCE [LARGE SCALE GENOMIC DNA]</scope>
    <source>
        <strain evidence="3">Araruama</strain>
    </source>
</reference>
<sequence>MVGLVRPQTRNYDEIKFVSSVFVLTLSLLVSATIVNNVHAFVPPQVNFQGFITGSDSEAVTDGNYPITFSLWDGNNETSNKLWEDTQNIIVERGIYSTALGPFPYTLTFAEQYYLGIQVNGRDYLKIDNQFIPLTSTWTAFRADTSGGRLV</sequence>
<keyword evidence="1" id="KW-1133">Transmembrane helix</keyword>
<dbReference type="Proteomes" id="UP000189670">
    <property type="component" value="Unassembled WGS sequence"/>
</dbReference>
<comment type="caution">
    <text evidence="2">The sequence shown here is derived from an EMBL/GenBank/DDBJ whole genome shotgun (WGS) entry which is preliminary data.</text>
</comment>
<organism evidence="2 3">
    <name type="scientific">Candidatus Magnetoglobus multicellularis str. Araruama</name>
    <dbReference type="NCBI Taxonomy" id="890399"/>
    <lineage>
        <taxon>Bacteria</taxon>
        <taxon>Pseudomonadati</taxon>
        <taxon>Thermodesulfobacteriota</taxon>
        <taxon>Desulfobacteria</taxon>
        <taxon>Desulfobacterales</taxon>
        <taxon>Desulfobacteraceae</taxon>
        <taxon>Candidatus Magnetoglobus</taxon>
    </lineage>
</organism>
<evidence type="ECO:0000256" key="1">
    <source>
        <dbReference type="SAM" id="Phobius"/>
    </source>
</evidence>
<keyword evidence="1" id="KW-0812">Transmembrane</keyword>
<protein>
    <submittedName>
        <fullName evidence="2">Uncharacterized protein</fullName>
    </submittedName>
</protein>